<comment type="caution">
    <text evidence="2">The sequence shown here is derived from an EMBL/GenBank/DDBJ whole genome shotgun (WGS) entry which is preliminary data.</text>
</comment>
<keyword evidence="3" id="KW-1185">Reference proteome</keyword>
<dbReference type="AlphaFoldDB" id="A0A553YRN8"/>
<evidence type="ECO:0000259" key="1">
    <source>
        <dbReference type="SMART" id="SM00347"/>
    </source>
</evidence>
<name>A0A553YRN8_9ACTN</name>
<reference evidence="2 3" key="1">
    <citation type="submission" date="2019-07" db="EMBL/GenBank/DDBJ databases">
        <title>Draft genome for Streptomyces benahoarensis MZ03-48.</title>
        <authorList>
            <person name="Gonzalez-Pimentel J.L."/>
        </authorList>
    </citation>
    <scope>NUCLEOTIDE SEQUENCE [LARGE SCALE GENOMIC DNA]</scope>
    <source>
        <strain evidence="2 3">MZ03-48</strain>
    </source>
</reference>
<gene>
    <name evidence="2" type="ORF">FNZ23_25455</name>
</gene>
<organism evidence="2 3">
    <name type="scientific">Streptomyces benahoarensis</name>
    <dbReference type="NCBI Taxonomy" id="2595054"/>
    <lineage>
        <taxon>Bacteria</taxon>
        <taxon>Bacillati</taxon>
        <taxon>Actinomycetota</taxon>
        <taxon>Actinomycetes</taxon>
        <taxon>Kitasatosporales</taxon>
        <taxon>Streptomycetaceae</taxon>
        <taxon>Streptomyces</taxon>
    </lineage>
</organism>
<dbReference type="InterPro" id="IPR036390">
    <property type="entry name" value="WH_DNA-bd_sf"/>
</dbReference>
<proteinExistence type="predicted"/>
<dbReference type="GO" id="GO:0003700">
    <property type="term" value="F:DNA-binding transcription factor activity"/>
    <property type="evidence" value="ECO:0007669"/>
    <property type="project" value="InterPro"/>
</dbReference>
<evidence type="ECO:0000313" key="2">
    <source>
        <dbReference type="EMBL" id="TSB31859.1"/>
    </source>
</evidence>
<dbReference type="RefSeq" id="WP_143945362.1">
    <property type="nucleotide sequence ID" value="NZ_VKLS01000482.1"/>
</dbReference>
<dbReference type="Gene3D" id="1.10.10.10">
    <property type="entry name" value="Winged helix-like DNA-binding domain superfamily/Winged helix DNA-binding domain"/>
    <property type="match status" value="1"/>
</dbReference>
<feature type="domain" description="HTH marR-type" evidence="1">
    <location>
        <begin position="28"/>
        <end position="127"/>
    </location>
</feature>
<dbReference type="SUPFAM" id="SSF46785">
    <property type="entry name" value="Winged helix' DNA-binding domain"/>
    <property type="match status" value="1"/>
</dbReference>
<dbReference type="Proteomes" id="UP000320888">
    <property type="component" value="Unassembled WGS sequence"/>
</dbReference>
<dbReference type="InterPro" id="IPR000835">
    <property type="entry name" value="HTH_MarR-typ"/>
</dbReference>
<dbReference type="EMBL" id="VKLS01000482">
    <property type="protein sequence ID" value="TSB31859.1"/>
    <property type="molecule type" value="Genomic_DNA"/>
</dbReference>
<protein>
    <submittedName>
        <fullName evidence="2">MarR family transcriptional regulator</fullName>
    </submittedName>
</protein>
<accession>A0A553YRN8</accession>
<dbReference type="InterPro" id="IPR036388">
    <property type="entry name" value="WH-like_DNA-bd_sf"/>
</dbReference>
<dbReference type="SMART" id="SM00347">
    <property type="entry name" value="HTH_MARR"/>
    <property type="match status" value="1"/>
</dbReference>
<sequence length="147" mass="15794">MSKAPEGAPSTVILVIAAGRRLQAQMEDRLVGIGLSVRLFSALGHLSRDADLSYSDLARRAGVTSQSMRATVLLLEEMGAVERNLQGQGHRARLELTDEGRALLARARGLVSELDAEFLAEADEELKGALEEACRLVLGGSFPARPR</sequence>
<evidence type="ECO:0000313" key="3">
    <source>
        <dbReference type="Proteomes" id="UP000320888"/>
    </source>
</evidence>